<reference evidence="7 8" key="1">
    <citation type="journal article" date="2018" name="Sci. Rep.">
        <title>Comparative genomics provides insights into the lifestyle and reveals functional heterogeneity of dark septate endophytic fungi.</title>
        <authorList>
            <person name="Knapp D.G."/>
            <person name="Nemeth J.B."/>
            <person name="Barry K."/>
            <person name="Hainaut M."/>
            <person name="Henrissat B."/>
            <person name="Johnson J."/>
            <person name="Kuo A."/>
            <person name="Lim J.H.P."/>
            <person name="Lipzen A."/>
            <person name="Nolan M."/>
            <person name="Ohm R.A."/>
            <person name="Tamas L."/>
            <person name="Grigoriev I.V."/>
            <person name="Spatafora J.W."/>
            <person name="Nagy L.G."/>
            <person name="Kovacs G.M."/>
        </authorList>
    </citation>
    <scope>NUCLEOTIDE SEQUENCE [LARGE SCALE GENOMIC DNA]</scope>
    <source>
        <strain evidence="7 8">DSE2036</strain>
    </source>
</reference>
<dbReference type="InterPro" id="IPR036511">
    <property type="entry name" value="TGT-like_sf"/>
</dbReference>
<dbReference type="GO" id="GO:0008479">
    <property type="term" value="F:tRNA-guanosine(34) queuine transglycosylase activity"/>
    <property type="evidence" value="ECO:0007669"/>
    <property type="project" value="UniProtKB-UniRule"/>
</dbReference>
<keyword evidence="2 5" id="KW-0819">tRNA processing</keyword>
<dbReference type="PANTHER" id="PTHR46064:SF1">
    <property type="entry name" value="QUEUINE TRNA-RIBOSYLTRANSFERASE ACCESSORY SUBUNIT 2"/>
    <property type="match status" value="1"/>
</dbReference>
<organism evidence="7 8">
    <name type="scientific">Periconia macrospinosa</name>
    <dbReference type="NCBI Taxonomy" id="97972"/>
    <lineage>
        <taxon>Eukaryota</taxon>
        <taxon>Fungi</taxon>
        <taxon>Dikarya</taxon>
        <taxon>Ascomycota</taxon>
        <taxon>Pezizomycotina</taxon>
        <taxon>Dothideomycetes</taxon>
        <taxon>Pleosporomycetidae</taxon>
        <taxon>Pleosporales</taxon>
        <taxon>Massarineae</taxon>
        <taxon>Periconiaceae</taxon>
        <taxon>Periconia</taxon>
    </lineage>
</organism>
<evidence type="ECO:0000313" key="8">
    <source>
        <dbReference type="Proteomes" id="UP000244855"/>
    </source>
</evidence>
<comment type="subcellular location">
    <subcellularLocation>
        <location evidence="5">Cytoplasm</location>
    </subcellularLocation>
</comment>
<dbReference type="Proteomes" id="UP000244855">
    <property type="component" value="Unassembled WGS sequence"/>
</dbReference>
<dbReference type="GO" id="GO:0046872">
    <property type="term" value="F:metal ion binding"/>
    <property type="evidence" value="ECO:0007669"/>
    <property type="project" value="UniProtKB-KW"/>
</dbReference>
<name>A0A2V1E197_9PLEO</name>
<keyword evidence="3 5" id="KW-0479">Metal-binding</keyword>
<dbReference type="InterPro" id="IPR002616">
    <property type="entry name" value="tRNA_ribo_trans-like"/>
</dbReference>
<dbReference type="GO" id="GO:0005737">
    <property type="term" value="C:cytoplasm"/>
    <property type="evidence" value="ECO:0007669"/>
    <property type="project" value="UniProtKB-SubCell"/>
</dbReference>
<comment type="similarity">
    <text evidence="5">Belongs to the queuine tRNA-ribosyltransferase family. QTRT2 subfamily.</text>
</comment>
<sequence length="494" mass="55093">MAQNGSTPNLSQLPPEMLDFAILKSGGALAPRLGRLSLQGRKTILTPAFIGNTSRGVIPHISQDNYRKCGVDGVYIPLEDFIEKYPNKTPPVFQLETPEPLRAFTALPNDSLVVLGPRRNPPILTPNGHTNTEISLLTSVGFKMVSSEYYAAAARKLQPDIVVGLADIPFGKEKVSIKRKDKMSDRTEVWLRDIIAKQNTVEANERKFNIFAPMLPIERDLQSWYLEHLLDDMVDKISGVAIYDAYLLDDLPDELHHLPRLSFHDPASPQDVLRQIGMGMDLFTIPFITTATDAGIALSFTFPPPSEKPQDDVRQALGVDMWHADLAQSVTPLSEDCACYACTKHHRAYIQHLLSAKEMLGWVLIQIHNHAVLNTFFSSIRASIERGTFDADVAAFTAFYEPQLPEKTGQGPRVRGYQFNSNELAREGRKNPKAYKKFDEEKIVQLRAAHGQLVGKKPEVRDVIDDEALVGLVGMGNEDVDVRLEGLEIEDTKT</sequence>
<evidence type="ECO:0000259" key="6">
    <source>
        <dbReference type="Pfam" id="PF01702"/>
    </source>
</evidence>
<comment type="cofactor">
    <cofactor evidence="5">
        <name>Zn(2+)</name>
        <dbReference type="ChEBI" id="CHEBI:29105"/>
    </cofactor>
    <text evidence="5">Binds 1 zinc ion per subunit.</text>
</comment>
<feature type="binding site" evidence="5">
    <location>
        <position position="342"/>
    </location>
    <ligand>
        <name>Zn(2+)</name>
        <dbReference type="ChEBI" id="CHEBI:29105"/>
    </ligand>
</feature>
<dbReference type="AlphaFoldDB" id="A0A2V1E197"/>
<dbReference type="HAMAP" id="MF_03043">
    <property type="entry name" value="QTRT2"/>
    <property type="match status" value="1"/>
</dbReference>
<dbReference type="InterPro" id="IPR050852">
    <property type="entry name" value="Queuine_tRNA-ribosyltrfase"/>
</dbReference>
<feature type="binding site" evidence="5">
    <location>
        <position position="339"/>
    </location>
    <ligand>
        <name>Zn(2+)</name>
        <dbReference type="ChEBI" id="CHEBI:29105"/>
    </ligand>
</feature>
<accession>A0A2V1E197</accession>
<feature type="binding site" evidence="5">
    <location>
        <position position="368"/>
    </location>
    <ligand>
        <name>Zn(2+)</name>
        <dbReference type="ChEBI" id="CHEBI:29105"/>
    </ligand>
</feature>
<feature type="binding site" evidence="5">
    <location>
        <position position="337"/>
    </location>
    <ligand>
        <name>Zn(2+)</name>
        <dbReference type="ChEBI" id="CHEBI:29105"/>
    </ligand>
</feature>
<dbReference type="InterPro" id="IPR028592">
    <property type="entry name" value="QTRTD1"/>
</dbReference>
<evidence type="ECO:0000256" key="4">
    <source>
        <dbReference type="ARBA" id="ARBA00022833"/>
    </source>
</evidence>
<proteinExistence type="inferred from homology"/>
<dbReference type="Pfam" id="PF01702">
    <property type="entry name" value="TGT"/>
    <property type="match status" value="1"/>
</dbReference>
<evidence type="ECO:0000256" key="3">
    <source>
        <dbReference type="ARBA" id="ARBA00022723"/>
    </source>
</evidence>
<evidence type="ECO:0000256" key="5">
    <source>
        <dbReference type="HAMAP-Rule" id="MF_03043"/>
    </source>
</evidence>
<keyword evidence="1 5" id="KW-0963">Cytoplasm</keyword>
<comment type="function">
    <text evidence="5">Non-catalytic subunit of the queuine tRNA-ribosyltransferase (TGT) that catalyzes the base-exchange of a guanine (G) residue with queuine (Q) at position 34 (anticodon wobble position) in tRNAs with GU(N) anticodons (tRNA-Asp, -Asn, -His and -Tyr), resulting in the hypermodified nucleoside queuosine (7-(((4,5-cis-dihydroxy-2-cyclopenten-1-yl)amino)methyl)-7-deazaguanosine).</text>
</comment>
<dbReference type="NCBIfam" id="TIGR00449">
    <property type="entry name" value="tgt_general"/>
    <property type="match status" value="1"/>
</dbReference>
<dbReference type="PANTHER" id="PTHR46064">
    <property type="entry name" value="QUEUINE TRNA-RIBOSYLTRANSFERASE ACCESSORY SUBUNIT 2"/>
    <property type="match status" value="1"/>
</dbReference>
<dbReference type="STRING" id="97972.A0A2V1E197"/>
<keyword evidence="8" id="KW-1185">Reference proteome</keyword>
<dbReference type="GO" id="GO:0006400">
    <property type="term" value="P:tRNA modification"/>
    <property type="evidence" value="ECO:0007669"/>
    <property type="project" value="InterPro"/>
</dbReference>
<evidence type="ECO:0000256" key="1">
    <source>
        <dbReference type="ARBA" id="ARBA00022490"/>
    </source>
</evidence>
<comment type="subunit">
    <text evidence="5">Heterodimer of a catalytic subunit and an accessory subunit.</text>
</comment>
<feature type="domain" description="tRNA-guanine(15) transglycosylase-like" evidence="6">
    <location>
        <begin position="31"/>
        <end position="400"/>
    </location>
</feature>
<protein>
    <recommendedName>
        <fullName evidence="5">Queuine tRNA-ribosyltransferase accessory subunit 2</fullName>
    </recommendedName>
    <alternativeName>
        <fullName evidence="5">Queuine tRNA-ribosyltransferase domain-containing protein 1</fullName>
    </alternativeName>
</protein>
<dbReference type="SUPFAM" id="SSF51713">
    <property type="entry name" value="tRNA-guanine transglycosylase"/>
    <property type="match status" value="1"/>
</dbReference>
<dbReference type="OrthoDB" id="27601at2759"/>
<dbReference type="EMBL" id="KZ805322">
    <property type="protein sequence ID" value="PVI04333.1"/>
    <property type="molecule type" value="Genomic_DNA"/>
</dbReference>
<evidence type="ECO:0000313" key="7">
    <source>
        <dbReference type="EMBL" id="PVI04333.1"/>
    </source>
</evidence>
<evidence type="ECO:0000256" key="2">
    <source>
        <dbReference type="ARBA" id="ARBA00022694"/>
    </source>
</evidence>
<keyword evidence="4 5" id="KW-0862">Zinc</keyword>
<dbReference type="Gene3D" id="3.20.20.105">
    <property type="entry name" value="Queuine tRNA-ribosyltransferase-like"/>
    <property type="match status" value="1"/>
</dbReference>
<gene>
    <name evidence="7" type="ORF">DM02DRAFT_187123</name>
</gene>